<reference evidence="10" key="1">
    <citation type="submission" date="2025-08" db="UniProtKB">
        <authorList>
            <consortium name="RefSeq"/>
        </authorList>
    </citation>
    <scope>IDENTIFICATION</scope>
</reference>
<dbReference type="Pfam" id="PF22687">
    <property type="entry name" value="BRCA2_TR2"/>
    <property type="match status" value="1"/>
</dbReference>
<dbReference type="Pfam" id="PF09103">
    <property type="entry name" value="BRCA-2_OB1"/>
    <property type="match status" value="1"/>
</dbReference>
<feature type="repeat" description="BRCA2" evidence="6">
    <location>
        <begin position="1483"/>
        <end position="1517"/>
    </location>
</feature>
<evidence type="ECO:0000256" key="6">
    <source>
        <dbReference type="PROSITE-ProRule" id="PRU00032"/>
    </source>
</evidence>
<dbReference type="Pfam" id="PF00634">
    <property type="entry name" value="BRCA2"/>
    <property type="match status" value="10"/>
</dbReference>
<dbReference type="PANTHER" id="PTHR11289">
    <property type="entry name" value="BREAST CANCER TYPE 2 SUSCEPTIBILITY PROTEIN BRCA2"/>
    <property type="match status" value="1"/>
</dbReference>
<dbReference type="Pfam" id="PF21318">
    <property type="entry name" value="BRCA2DBD_OB2"/>
    <property type="match status" value="1"/>
</dbReference>
<dbReference type="InterPro" id="IPR015187">
    <property type="entry name" value="BRCA2_OB_1"/>
</dbReference>
<feature type="repeat" description="BRCA2" evidence="6">
    <location>
        <begin position="2132"/>
        <end position="2166"/>
    </location>
</feature>
<feature type="compositionally biased region" description="Polar residues" evidence="7">
    <location>
        <begin position="2054"/>
        <end position="2067"/>
    </location>
</feature>
<dbReference type="GeneID" id="103111064"/>
<dbReference type="CDD" id="cd04494">
    <property type="entry name" value="BRCA2DBD_OB2"/>
    <property type="match status" value="1"/>
</dbReference>
<evidence type="ECO:0000256" key="7">
    <source>
        <dbReference type="SAM" id="MobiDB-lite"/>
    </source>
</evidence>
<sequence length="3564" mass="399038">MPVGCKERPTFFEIFKRRCNEADLGPISLNWFKELSSEAQPYNFEPAEESEYKAVSYEPSLFKTPQRKPYQMVSTPVIFKEQNQPLCTSPSKELDKYRLNLGKDITNSKHKSYCTTKTKMDQACEIASPSLNSYLSESPVLRYTHGTPQREKSMICGSLFHTPRFMKGQTPKRISESLGAEVDSDMSWSSSLATPPTLSSTVLIERDEEASAAVYPNDTTAILKSCFFNYDESLQKNGRFVHSGLENESKNLGESESHGLRKVLENSFVKGHDEKTPNVLEDELDETVSDTSEEDSFSLFVPKCKMKNLQKLKTGKTRKNIFSETKNNECEETGQQMEKTKLSFLSEMESNDYNPLVSNVTSQKPFENENGKISKEVVQSSVSAWSQLTLSGLNETQLGTSACDKNNSEIDLIETEKDYVNLITLEKSLPHISNVSKRDNILNEETVVNTRKERLSLESMTVVKQAMPEISLRASPGQDIKNVFKTRESSEETFSAASSNNLADPNFKEDPQASERGLEIQTCDSLKEDSLFSYSVDNESSPTAIKHTSAALKNSGLISTLKKKTKKFIYSINDEASYQGEKILKNQETELTNYSASFETPLTFVTTNSGFLHSSVNNSEETTLFSANSLGMNLRKCSSNKSNFSGNKIVSQDLDSKGEKIKKEKLHSYIATATDVSNLQQRHCADNPKNRVSDAEEKVLPSASHPAMPHSKVEYKDDHFQSQERLLYDHGSFSTLVPTAMVPPSSPAVNFRANESYKISKKLQNKEREAGVEVTTNTPMKKNEKKCVLNENFKKAEQLPPEQYRPLSPSVKVQVTQSSSLTLIQNDQEETLISNVIVNSNPEELFPESENSFHITGERSVPVLENIEELYVADLSSIKEPISENDTMVAFTDIVNKQEAKVLITKDFESSDVVHDVTEKRNSVKQKLNMTTSQDSKLDIFLDTNVNSDGSSEHMDRQTGLSNVISNHSFGNGFRTASNKKIKLSENNIKKSKMLFKDIEEQYPPNLACTEIVNNLGIQEKLSKPHGLDSQSTNTVSGCVQNGILVSTSENTHAVPPILSLKQDPNLNHNLTPSQKAEITELSTILEESGSQFEFTQFRKPSHTQRNNQFEKPEKQMTVVNTSSEEWKDTGHLTVNAPSTNQVNSKKLESAAEGKQMFPCLLKTSYNKSPNSNYSTDKNKTEFRGFYSALGTKLNVSTTALQKAMKLFSDIDNISEEASAELDPGILFSDKYKDSVVSASKIENYNDENLNKQLTFQNSTGMTTGIFAIDNTDRCKRDKESEDNKHTCASRNICNIGEPDGNDSSTNDRVYIHKGENDLPHSDQHNAVLKLPSLLMMEDNTQIEGLSDLTCLEVVKAEETFCVNSSNKEQLTSKMGQNTKDPGIFHLSFHTASGKNIRVSKESLSKVVHFFDEKYTEEELNSFSENMDADFISDINMNKTDILSHVETDMVKDKILIGHDPNNTKNHLLTLQQQPECEKRMINEPTILGFHTASGKEVKVAKDSSEKVKNLFDEKKKGSTSEISNIKCPAAAAVGERDDCKERLELACEAAGITVTKYKHVQKSLEEKKVISHEISDNLHTQAENLRTPNNISPKVKQCETIEMDTVRNKSTCSTIENSTIAFYTGHGRKISVTQVSLLKAKKWLHEGESNDEPEEENAVNVTCLKEYPENYVGNPLSRNSSKSILTENQLSEKQDSTYLSNRKMYNRYLYHSDFCHSNEAHSKSEYLSENEIGNSDIEPVLENVKARENSSSSEIITVREGSTYPQTVNEDMCVLKLNSSSPCINKSTANQLTVSDLKTFEIGPPSGKTDFAAHETKRERLTDSCSKVINQNIDNKPGSYQTNFVADYHKALGDVNDISPKECSVHSLKVFADSQDKQVLQHNQSMPELEKVPEIPPCKFNLKTYNMCKFNMVKFSKSVSSTNTGGIFNTASGKSVQVSDAALQKARKVFSKPEEDGADQLLSKESLKNSEHSDNLTRDKSTVVHTTPSSRSSTICGFSTASGKSVQVSDAALQKARKVFSKLEEDGADQLLSKESLKNNEHSDNLTRDKSTVVHTTPSSRSSTICGFSTASGKSVQVSDAALQKARKVFSKLEEDGADQLLSKESLKNNEHSDNLTRDKSTVVHTTPSSRSSTICGFSTASGKSVQVSDAALQKARKVFSKLEEDSADQLLSKESLKNSEHSDNLTRDKSTVVHTTPNSKSSTICGFSTASGKQVSISKSALNKVKGMLEEFDLIGAECSLRHSPTSGQDILKISLSCNDKSTPEHSVNSKTEKACNKEFKLSSNCNIRSDSSEDTHFTDVSPYLSPFKQDKQQLELGTTISVIEKNSHPLEKEQALPQNTKIELSKTETYLPQKANTEVCSAYSKDPENYFETEAVEIAKAFMEDGELTDSELLSHDKHSSFTCNEHEEAGTQNSGSGKRKRDALVSVGEPPIKRNLLNEFDRIIENERKSLKASKSTPQGTMHDRRVFTHRVSLEPVTCGPHCTPKERQEKQSPNFTAPTQEFPSKSHFCELLTVEKSSSNLGISEQPFHNAPARNERRHSITTSKLMKVFVPPFKTKAHFHRTEESDLEENKNEPKSTNEHRSGDSENNINESEIHQLNKNDSSQTTTLIFTKCEEPLDLITALENARDMQDIRIKEKQKQHIYPQPGSLYLTKTSTMPRISLKTAVGGQVPSVHSHKQLYMFGISKHCIKINSKNAESFQFHIQDYFGKECLWAGQGIQLADGGYLIPSNDGKAGKEEFYRALCDTPGVNPNLISRLWVYNHYRWIIWKLAALEFAFPKEFANRCLTPERVLLQLKYRYDVEIDKSRRSAIRKIMERDDTAAKTLVLCVSQIISSSTNISETSSSKTSSIGAKNVTTIELTDGWYAIKAQLDLPLLALIKNGRLTVGQKIIVHGAELVGSPDACTPLEAPDSLMLKISANSTRPACWYAKLGFFLDPRPFPLPMYSLFSDGGNVGCVDVIIQRVYPIQWVEKTSSGLYIFRSEREEEKEAAKFAEAQQKKLEAIFTKIQAEFEAHEENITKRYIPSHALTRQQVHALQDGAELYEAVKNAPDPSELEGSLSEEQFRALNNHRQMLNDKKYTQMQLEFRKAMESAEQDKQILSRDVKMVWKLRIVTYGKKEDSVILSIWHPLSDLYSSLTEGKRYRIYYLATSHSKSKSERASVQLTATKKTQYQQLPASDEFLFQVYQPRESLHFNKLLDPDFQPPCSEVDLVGFVVSIVKKKGLAPLIYLSDECHNLLAIKFWIDLNEDIIKPHTLITASNLQWRAEAPSRMPTLLAGDFSIFSASPKEGHFQEAFHKMNTIEDIDTFCSEAENKLMYILNANDLKWSTPTKDYTSERHTTQTILDTGNKFLLSPANSGMNHQSPLPLCKSKGKSVSIPMSAQRTPQKETDDPKHCRKRKALDFLSRLPLPPPVSPVCTFVSPAAQKAFQPPRRCGTKYEMPVRKKESNSLQVNPLKNLNISLSESDSIADEELALINTQALLSDSGGENQLLSISERTKTIATSSKGNRLKRHYTSPVSKKQENSQASEEEQKTSVQDTSIIKNISKKLQRREKQK</sequence>
<feature type="compositionally biased region" description="Basic and acidic residues" evidence="7">
    <location>
        <begin position="506"/>
        <end position="516"/>
    </location>
</feature>
<feature type="compositionally biased region" description="Basic and acidic residues" evidence="7">
    <location>
        <begin position="1966"/>
        <end position="1983"/>
    </location>
</feature>
<feature type="domain" description="Tower" evidence="8">
    <location>
        <begin position="2976"/>
        <end position="3017"/>
    </location>
</feature>
<dbReference type="Proteomes" id="UP001652624">
    <property type="component" value="Chromosome 5"/>
</dbReference>
<feature type="compositionally biased region" description="Basic residues" evidence="7">
    <location>
        <begin position="3553"/>
        <end position="3564"/>
    </location>
</feature>
<dbReference type="CDD" id="cd04493">
    <property type="entry name" value="BRCA2DBD_OB1"/>
    <property type="match status" value="1"/>
</dbReference>
<feature type="compositionally biased region" description="Polar residues" evidence="7">
    <location>
        <begin position="2496"/>
        <end position="2507"/>
    </location>
</feature>
<dbReference type="SUPFAM" id="SSF50249">
    <property type="entry name" value="Nucleic acid-binding proteins"/>
    <property type="match status" value="3"/>
</dbReference>
<feature type="compositionally biased region" description="Basic and acidic residues" evidence="7">
    <location>
        <begin position="2566"/>
        <end position="2590"/>
    </location>
</feature>
<name>A0ABM3XFU1_ERIEU</name>
<keyword evidence="2" id="KW-0227">DNA damage</keyword>
<feature type="compositionally biased region" description="Polar residues" evidence="7">
    <location>
        <begin position="1984"/>
        <end position="1995"/>
    </location>
</feature>
<dbReference type="InterPro" id="IPR012340">
    <property type="entry name" value="NA-bd_OB-fold"/>
</dbReference>
<dbReference type="InterPro" id="IPR015205">
    <property type="entry name" value="Tower_dom"/>
</dbReference>
<evidence type="ECO:0000256" key="3">
    <source>
        <dbReference type="ARBA" id="ARBA00023125"/>
    </source>
</evidence>
<dbReference type="Gene3D" id="2.40.50.140">
    <property type="entry name" value="Nucleic acid-binding proteins"/>
    <property type="match status" value="3"/>
</dbReference>
<keyword evidence="1" id="KW-0677">Repeat</keyword>
<feature type="region of interest" description="Disordered" evidence="7">
    <location>
        <begin position="2102"/>
        <end position="2137"/>
    </location>
</feature>
<dbReference type="InterPro" id="IPR015252">
    <property type="entry name" value="BRCA2_hlx"/>
</dbReference>
<feature type="repeat" description="BRCA2" evidence="6">
    <location>
        <begin position="2202"/>
        <end position="2236"/>
    </location>
</feature>
<evidence type="ECO:0000313" key="10">
    <source>
        <dbReference type="RefSeq" id="XP_060047630.1"/>
    </source>
</evidence>
<evidence type="ECO:0000256" key="4">
    <source>
        <dbReference type="ARBA" id="ARBA00023172"/>
    </source>
</evidence>
<evidence type="ECO:0000256" key="1">
    <source>
        <dbReference type="ARBA" id="ARBA00022737"/>
    </source>
</evidence>
<feature type="repeat" description="BRCA2" evidence="6">
    <location>
        <begin position="1922"/>
        <end position="1956"/>
    </location>
</feature>
<feature type="repeat" description="BRCA2" evidence="6">
    <location>
        <begin position="1616"/>
        <end position="1650"/>
    </location>
</feature>
<evidence type="ECO:0000313" key="9">
    <source>
        <dbReference type="Proteomes" id="UP001652624"/>
    </source>
</evidence>
<dbReference type="SMART" id="SM01341">
    <property type="entry name" value="Tower"/>
    <property type="match status" value="1"/>
</dbReference>
<dbReference type="Gene3D" id="6.10.70.10">
    <property type="match status" value="1"/>
</dbReference>
<feature type="compositionally biased region" description="Polar residues" evidence="7">
    <location>
        <begin position="3542"/>
        <end position="3551"/>
    </location>
</feature>
<dbReference type="InterPro" id="IPR015188">
    <property type="entry name" value="BRCA2_OB_3"/>
</dbReference>
<dbReference type="PROSITE" id="PS50138">
    <property type="entry name" value="BRCA2_REPEAT"/>
    <property type="match status" value="10"/>
</dbReference>
<feature type="compositionally biased region" description="Basic and acidic residues" evidence="7">
    <location>
        <begin position="2106"/>
        <end position="2123"/>
    </location>
</feature>
<dbReference type="InterPro" id="IPR048262">
    <property type="entry name" value="BRCA2_OB_2_dom"/>
</dbReference>
<dbReference type="Pfam" id="PF09121">
    <property type="entry name" value="Tower"/>
    <property type="match status" value="1"/>
</dbReference>
<feature type="repeat" description="BRCA2" evidence="6">
    <location>
        <begin position="967"/>
        <end position="1001"/>
    </location>
</feature>
<dbReference type="SUPFAM" id="SSF81872">
    <property type="entry name" value="BRCA2 helical domain"/>
    <property type="match status" value="1"/>
</dbReference>
<dbReference type="InterPro" id="IPR002093">
    <property type="entry name" value="BRCA2_repeat"/>
</dbReference>
<feature type="region of interest" description="Disordered" evidence="7">
    <location>
        <begin position="3511"/>
        <end position="3564"/>
    </location>
</feature>
<feature type="compositionally biased region" description="Basic and acidic residues" evidence="7">
    <location>
        <begin position="2036"/>
        <end position="2053"/>
    </location>
</feature>
<feature type="region of interest" description="Disordered" evidence="7">
    <location>
        <begin position="3378"/>
        <end position="3403"/>
    </location>
</feature>
<feature type="repeat" description="BRCA2" evidence="6">
    <location>
        <begin position="1992"/>
        <end position="2026"/>
    </location>
</feature>
<feature type="repeat" description="BRCA2" evidence="6">
    <location>
        <begin position="1179"/>
        <end position="1213"/>
    </location>
</feature>
<feature type="compositionally biased region" description="Basic and acidic residues" evidence="7">
    <location>
        <begin position="2176"/>
        <end position="2193"/>
    </location>
</feature>
<feature type="region of interest" description="Disordered" evidence="7">
    <location>
        <begin position="2174"/>
        <end position="2202"/>
    </location>
</feature>
<dbReference type="InterPro" id="IPR055077">
    <property type="entry name" value="BRCA2_TR2"/>
</dbReference>
<feature type="compositionally biased region" description="Polar residues" evidence="7">
    <location>
        <begin position="2124"/>
        <end position="2137"/>
    </location>
</feature>
<feature type="region of interest" description="Disordered" evidence="7">
    <location>
        <begin position="2483"/>
        <end position="2507"/>
    </location>
</feature>
<accession>A0ABM3XFU1</accession>
<feature type="region of interest" description="Disordered" evidence="7">
    <location>
        <begin position="2032"/>
        <end position="2067"/>
    </location>
</feature>
<dbReference type="PIRSF" id="PIRSF002397">
    <property type="entry name" value="BRCA2"/>
    <property type="match status" value="1"/>
</dbReference>
<dbReference type="SUPFAM" id="SSF81878">
    <property type="entry name" value="BRCA2 tower domain"/>
    <property type="match status" value="1"/>
</dbReference>
<feature type="region of interest" description="Disordered" evidence="7">
    <location>
        <begin position="2408"/>
        <end position="2428"/>
    </location>
</feature>
<feature type="region of interest" description="Disordered" evidence="7">
    <location>
        <begin position="2528"/>
        <end position="2549"/>
    </location>
</feature>
<dbReference type="InterPro" id="IPR015525">
    <property type="entry name" value="BRCA2"/>
</dbReference>
<keyword evidence="5" id="KW-0234">DNA repair</keyword>
<evidence type="ECO:0000256" key="5">
    <source>
        <dbReference type="ARBA" id="ARBA00023204"/>
    </source>
</evidence>
<feature type="repeat" description="BRCA2" evidence="6">
    <location>
        <begin position="2062"/>
        <end position="2096"/>
    </location>
</feature>
<protein>
    <submittedName>
        <fullName evidence="10">Breast cancer type 2 susceptibility protein isoform X4</fullName>
    </submittedName>
</protein>
<keyword evidence="3" id="KW-0238">DNA-binding</keyword>
<dbReference type="RefSeq" id="XP_060047630.1">
    <property type="nucleotide sequence ID" value="XM_060191647.1"/>
</dbReference>
<feature type="region of interest" description="Disordered" evidence="7">
    <location>
        <begin position="2564"/>
        <end position="2594"/>
    </location>
</feature>
<feature type="compositionally biased region" description="Polar residues" evidence="7">
    <location>
        <begin position="3524"/>
        <end position="3535"/>
    </location>
</feature>
<keyword evidence="9" id="KW-1185">Reference proteome</keyword>
<evidence type="ECO:0000259" key="8">
    <source>
        <dbReference type="SMART" id="SM01341"/>
    </source>
</evidence>
<dbReference type="Pfam" id="PF09104">
    <property type="entry name" value="BRCA-2_OB3"/>
    <property type="match status" value="1"/>
</dbReference>
<organism evidence="9 10">
    <name type="scientific">Erinaceus europaeus</name>
    <name type="common">Western European hedgehog</name>
    <dbReference type="NCBI Taxonomy" id="9365"/>
    <lineage>
        <taxon>Eukaryota</taxon>
        <taxon>Metazoa</taxon>
        <taxon>Chordata</taxon>
        <taxon>Craniata</taxon>
        <taxon>Vertebrata</taxon>
        <taxon>Euteleostomi</taxon>
        <taxon>Mammalia</taxon>
        <taxon>Eutheria</taxon>
        <taxon>Laurasiatheria</taxon>
        <taxon>Eulipotyphla</taxon>
        <taxon>Erinaceidae</taxon>
        <taxon>Erinaceinae</taxon>
        <taxon>Erinaceus</taxon>
    </lineage>
</organism>
<evidence type="ECO:0000256" key="2">
    <source>
        <dbReference type="ARBA" id="ARBA00022763"/>
    </source>
</evidence>
<dbReference type="InterPro" id="IPR036315">
    <property type="entry name" value="BRCA2_hlx_sf"/>
</dbReference>
<feature type="repeat" description="BRCA2" evidence="6">
    <location>
        <begin position="1382"/>
        <end position="1416"/>
    </location>
</feature>
<dbReference type="Pfam" id="PF09169">
    <property type="entry name" value="BRCA-2_helical"/>
    <property type="match status" value="1"/>
</dbReference>
<proteinExistence type="predicted"/>
<feature type="region of interest" description="Disordered" evidence="7">
    <location>
        <begin position="494"/>
        <end position="516"/>
    </location>
</feature>
<feature type="region of interest" description="Disordered" evidence="7">
    <location>
        <begin position="1951"/>
        <end position="1995"/>
    </location>
</feature>
<keyword evidence="4" id="KW-0233">DNA recombination</keyword>
<dbReference type="PANTHER" id="PTHR11289:SF0">
    <property type="entry name" value="BREAST CANCER TYPE 2 SUSCEPTIBILITY PROTEIN"/>
    <property type="match status" value="1"/>
</dbReference>
<gene>
    <name evidence="10" type="primary">BRCA2</name>
</gene>